<dbReference type="GO" id="GO:0046930">
    <property type="term" value="C:pore complex"/>
    <property type="evidence" value="ECO:0007669"/>
    <property type="project" value="UniProtKB-KW"/>
</dbReference>
<comment type="similarity">
    <text evidence="2">Belongs to the BexD/CtrA/VexA family.</text>
</comment>
<evidence type="ECO:0000256" key="3">
    <source>
        <dbReference type="ARBA" id="ARBA00022448"/>
    </source>
</evidence>
<dbReference type="Pfam" id="PF10531">
    <property type="entry name" value="SLBB"/>
    <property type="match status" value="3"/>
</dbReference>
<evidence type="ECO:0000313" key="18">
    <source>
        <dbReference type="EMBL" id="AAC06754.1"/>
    </source>
</evidence>
<gene>
    <name evidence="18" type="primary">otnA</name>
    <name evidence="18" type="ordered locus">aq_505</name>
</gene>
<evidence type="ECO:0000313" key="19">
    <source>
        <dbReference type="Proteomes" id="UP000000798"/>
    </source>
</evidence>
<dbReference type="InterPro" id="IPR019554">
    <property type="entry name" value="Soluble_ligand-bd"/>
</dbReference>
<evidence type="ECO:0000256" key="12">
    <source>
        <dbReference type="ARBA" id="ARBA00023139"/>
    </source>
</evidence>
<dbReference type="PIR" id="F70345">
    <property type="entry name" value="F70345"/>
</dbReference>
<dbReference type="AlphaFoldDB" id="O66794"/>
<keyword evidence="6" id="KW-0812">Transmembrane</keyword>
<dbReference type="GO" id="GO:0009279">
    <property type="term" value="C:cell outer membrane"/>
    <property type="evidence" value="ECO:0007669"/>
    <property type="project" value="UniProtKB-SubCell"/>
</dbReference>
<dbReference type="eggNOG" id="COG1596">
    <property type="taxonomic scope" value="Bacteria"/>
</dbReference>
<feature type="domain" description="Polysaccharide export protein N-terminal" evidence="15">
    <location>
        <begin position="86"/>
        <end position="160"/>
    </location>
</feature>
<dbReference type="Proteomes" id="UP000000798">
    <property type="component" value="Chromosome"/>
</dbReference>
<dbReference type="GO" id="GO:0006811">
    <property type="term" value="P:monoatomic ion transport"/>
    <property type="evidence" value="ECO:0007669"/>
    <property type="project" value="UniProtKB-KW"/>
</dbReference>
<proteinExistence type="inferred from homology"/>
<feature type="domain" description="SLBB" evidence="17">
    <location>
        <begin position="168"/>
        <end position="246"/>
    </location>
</feature>
<protein>
    <submittedName>
        <fullName evidence="18">Polysaccharide biosynthesis protein</fullName>
    </submittedName>
</protein>
<keyword evidence="10" id="KW-0626">Porin</keyword>
<dbReference type="InterPro" id="IPR054765">
    <property type="entry name" value="SLBB_dom"/>
</dbReference>
<accession>O66794</accession>
<feature type="domain" description="Soluble ligand binding" evidence="16">
    <location>
        <begin position="522"/>
        <end position="548"/>
    </location>
</feature>
<evidence type="ECO:0000259" key="17">
    <source>
        <dbReference type="Pfam" id="PF22461"/>
    </source>
</evidence>
<evidence type="ECO:0000256" key="9">
    <source>
        <dbReference type="ARBA" id="ARBA00023065"/>
    </source>
</evidence>
<dbReference type="KEGG" id="aae:aq_505"/>
<keyword evidence="9" id="KW-0406">Ion transport</keyword>
<dbReference type="STRING" id="224324.aq_505"/>
<keyword evidence="12" id="KW-0564">Palmitate</keyword>
<keyword evidence="19" id="KW-1185">Reference proteome</keyword>
<dbReference type="InterPro" id="IPR049712">
    <property type="entry name" value="Poly_export"/>
</dbReference>
<evidence type="ECO:0000256" key="2">
    <source>
        <dbReference type="ARBA" id="ARBA00009450"/>
    </source>
</evidence>
<comment type="subcellular location">
    <subcellularLocation>
        <location evidence="1">Cell outer membrane</location>
        <topology evidence="1">Multi-pass membrane protein</topology>
    </subcellularLocation>
</comment>
<dbReference type="EnsemblBacteria" id="AAC06754">
    <property type="protein sequence ID" value="AAC06754"/>
    <property type="gene ID" value="aq_505"/>
</dbReference>
<keyword evidence="4" id="KW-1134">Transmembrane beta strand</keyword>
<dbReference type="InParanoid" id="O66794"/>
<evidence type="ECO:0000256" key="5">
    <source>
        <dbReference type="ARBA" id="ARBA00022597"/>
    </source>
</evidence>
<dbReference type="SUPFAM" id="SSF142984">
    <property type="entry name" value="Nqo1 middle domain-like"/>
    <property type="match status" value="1"/>
</dbReference>
<evidence type="ECO:0000256" key="1">
    <source>
        <dbReference type="ARBA" id="ARBA00004571"/>
    </source>
</evidence>
<dbReference type="OrthoDB" id="8291at2"/>
<evidence type="ECO:0000259" key="16">
    <source>
        <dbReference type="Pfam" id="PF10531"/>
    </source>
</evidence>
<name>O66794_AQUAE</name>
<dbReference type="HOGENOM" id="CLU_381595_0_0_0"/>
<dbReference type="Pfam" id="PF02563">
    <property type="entry name" value="Poly_export"/>
    <property type="match status" value="1"/>
</dbReference>
<evidence type="ECO:0000256" key="14">
    <source>
        <dbReference type="ARBA" id="ARBA00023288"/>
    </source>
</evidence>
<reference evidence="18 19" key="1">
    <citation type="journal article" date="1998" name="Nature">
        <title>The complete genome of the hyperthermophilic bacterium Aquifex aeolicus.</title>
        <authorList>
            <person name="Deckert G."/>
            <person name="Warren P.V."/>
            <person name="Gaasterland T."/>
            <person name="Young W.G."/>
            <person name="Lenox A.L."/>
            <person name="Graham D.E."/>
            <person name="Overbeek R."/>
            <person name="Snead M.A."/>
            <person name="Keller M."/>
            <person name="Aujay M."/>
            <person name="Huber R."/>
            <person name="Feldman R.A."/>
            <person name="Short J.M."/>
            <person name="Olson G.J."/>
            <person name="Swanson R.V."/>
        </authorList>
    </citation>
    <scope>NUCLEOTIDE SEQUENCE [LARGE SCALE GENOMIC DNA]</scope>
    <source>
        <strain evidence="18 19">VF5</strain>
    </source>
</reference>
<evidence type="ECO:0000259" key="15">
    <source>
        <dbReference type="Pfam" id="PF02563"/>
    </source>
</evidence>
<sequence>MQGRDTVRMWRDRKMKVFLRSLILIFVAAFLFVYAKDKPQPKKLPKYKNLISKIEKEFSSRNSTPLRQFGYEFFMTPLDVSKLVLPVSENYKLGPGDEVIIYIVGLPSNQEIPPVIKTIVDREGNISIPNLGVFNVWGLTLKETEELLRQELGLDLKVTVGEIRTFVIYVAGEVNRPGTHVATAVNTVIDALSIAGGVKKTGSLRNIILTRKTPSGLKTYNIDLYDVFIKGKPIDLTLRDGDTILVKPIGPTVAIAGEVKRPAIYEIKGGETIKDLIELAGGLLPSSYQYKVILQRYENGKLRIIEDSLTNKAFMNENLRDGDLVLIKKSADIPENSYSIEGYVTLPGVYEYKEGLKLSDILNPDLFFKDTNLKFAVLVRQYPKGSIPKYIAFSPEKVLTGKEDMELKPYDRLIFFKLGQSVGKKINLNLVKNYVLVSGYYKYTGPVACSDDCYISEILQKDLILKDTNLNYAEIERFNPKTLQREEIIKFKPIEVLNGSKDIKLQSWDRIVFYPEFVYEPVRISGEVERPLWVTYKPGLTLEEAISQVKFKYPLGELKVIVKQDKKVEVFYLNDLRKHPSPLSFVKLKPGTEIVVKRVKEDETVTKVYVYGQVWKPGVYKIGERTTLYDVLKAAGGFKPMAYPKGIVILRESIAQMQRERLNKAMVFLKAQLEKEIAGYMQAELPKEQKEAYKEAFAAKRRLLQEMEKVQVTGRLVGLNIPPDI</sequence>
<evidence type="ECO:0000256" key="11">
    <source>
        <dbReference type="ARBA" id="ARBA00023136"/>
    </source>
</evidence>
<evidence type="ECO:0000256" key="10">
    <source>
        <dbReference type="ARBA" id="ARBA00023114"/>
    </source>
</evidence>
<feature type="domain" description="Soluble ligand binding" evidence="16">
    <location>
        <begin position="607"/>
        <end position="651"/>
    </location>
</feature>
<evidence type="ECO:0000256" key="6">
    <source>
        <dbReference type="ARBA" id="ARBA00022692"/>
    </source>
</evidence>
<dbReference type="EMBL" id="AE000657">
    <property type="protein sequence ID" value="AAC06754.1"/>
    <property type="molecule type" value="Genomic_DNA"/>
</dbReference>
<dbReference type="PANTHER" id="PTHR33619">
    <property type="entry name" value="POLYSACCHARIDE EXPORT PROTEIN GFCE-RELATED"/>
    <property type="match status" value="1"/>
</dbReference>
<evidence type="ECO:0000256" key="7">
    <source>
        <dbReference type="ARBA" id="ARBA00022729"/>
    </source>
</evidence>
<dbReference type="InterPro" id="IPR003715">
    <property type="entry name" value="Poly_export_N"/>
</dbReference>
<dbReference type="GO" id="GO:0015288">
    <property type="term" value="F:porin activity"/>
    <property type="evidence" value="ECO:0007669"/>
    <property type="project" value="UniProtKB-KW"/>
</dbReference>
<evidence type="ECO:0000256" key="8">
    <source>
        <dbReference type="ARBA" id="ARBA00023047"/>
    </source>
</evidence>
<organism evidence="18 19">
    <name type="scientific">Aquifex aeolicus (strain VF5)</name>
    <dbReference type="NCBI Taxonomy" id="224324"/>
    <lineage>
        <taxon>Bacteria</taxon>
        <taxon>Pseudomonadati</taxon>
        <taxon>Aquificota</taxon>
        <taxon>Aquificia</taxon>
        <taxon>Aquificales</taxon>
        <taxon>Aquificaceae</taxon>
        <taxon>Aquifex</taxon>
    </lineage>
</organism>
<dbReference type="Gene3D" id="3.10.560.10">
    <property type="entry name" value="Outer membrane lipoprotein wza domain like"/>
    <property type="match status" value="3"/>
</dbReference>
<keyword evidence="3" id="KW-0813">Transport</keyword>
<keyword evidence="5" id="KW-0762">Sugar transport</keyword>
<keyword evidence="13" id="KW-0998">Cell outer membrane</keyword>
<evidence type="ECO:0000256" key="4">
    <source>
        <dbReference type="ARBA" id="ARBA00022452"/>
    </source>
</evidence>
<keyword evidence="11" id="KW-0472">Membrane</keyword>
<dbReference type="GO" id="GO:0015159">
    <property type="term" value="F:polysaccharide transmembrane transporter activity"/>
    <property type="evidence" value="ECO:0000318"/>
    <property type="project" value="GO_Central"/>
</dbReference>
<keyword evidence="7" id="KW-0732">Signal</keyword>
<feature type="domain" description="Soluble ligand binding" evidence="16">
    <location>
        <begin position="253"/>
        <end position="300"/>
    </location>
</feature>
<keyword evidence="14" id="KW-0449">Lipoprotein</keyword>
<evidence type="ECO:0000256" key="13">
    <source>
        <dbReference type="ARBA" id="ARBA00023237"/>
    </source>
</evidence>
<keyword evidence="8" id="KW-0625">Polysaccharide transport</keyword>
<dbReference type="Pfam" id="PF22461">
    <property type="entry name" value="SLBB_2"/>
    <property type="match status" value="1"/>
</dbReference>
<dbReference type="PANTHER" id="PTHR33619:SF3">
    <property type="entry name" value="POLYSACCHARIDE EXPORT PROTEIN GFCE-RELATED"/>
    <property type="match status" value="1"/>
</dbReference>